<evidence type="ECO:0000313" key="2">
    <source>
        <dbReference type="Proteomes" id="UP000268007"/>
    </source>
</evidence>
<evidence type="ECO:0000313" key="1">
    <source>
        <dbReference type="EMBL" id="RKR85000.1"/>
    </source>
</evidence>
<dbReference type="AlphaFoldDB" id="A0A495J7N2"/>
<organism evidence="1 2">
    <name type="scientific">Mucilaginibacter gracilis</name>
    <dbReference type="NCBI Taxonomy" id="423350"/>
    <lineage>
        <taxon>Bacteria</taxon>
        <taxon>Pseudomonadati</taxon>
        <taxon>Bacteroidota</taxon>
        <taxon>Sphingobacteriia</taxon>
        <taxon>Sphingobacteriales</taxon>
        <taxon>Sphingobacteriaceae</taxon>
        <taxon>Mucilaginibacter</taxon>
    </lineage>
</organism>
<keyword evidence="2" id="KW-1185">Reference proteome</keyword>
<accession>A0A495J7N2</accession>
<dbReference type="EMBL" id="RBKU01000001">
    <property type="protein sequence ID" value="RKR85000.1"/>
    <property type="molecule type" value="Genomic_DNA"/>
</dbReference>
<gene>
    <name evidence="1" type="ORF">BDD43_5256</name>
</gene>
<protein>
    <recommendedName>
        <fullName evidence="3">Lipocalin-like protein</fullName>
    </recommendedName>
</protein>
<proteinExistence type="predicted"/>
<reference evidence="1 2" key="1">
    <citation type="submission" date="2018-10" db="EMBL/GenBank/DDBJ databases">
        <title>Genomic Encyclopedia of Archaeal and Bacterial Type Strains, Phase II (KMG-II): from individual species to whole genera.</title>
        <authorList>
            <person name="Goeker M."/>
        </authorList>
    </citation>
    <scope>NUCLEOTIDE SEQUENCE [LARGE SCALE GENOMIC DNA]</scope>
    <source>
        <strain evidence="1 2">DSM 18602</strain>
    </source>
</reference>
<name>A0A495J7N2_9SPHI</name>
<dbReference type="Proteomes" id="UP000268007">
    <property type="component" value="Unassembled WGS sequence"/>
</dbReference>
<dbReference type="PROSITE" id="PS51257">
    <property type="entry name" value="PROKAR_LIPOPROTEIN"/>
    <property type="match status" value="1"/>
</dbReference>
<evidence type="ECO:0008006" key="3">
    <source>
        <dbReference type="Google" id="ProtNLM"/>
    </source>
</evidence>
<sequence>MNKKILYFFVILFLISSCKKNNSDTGTTTTSISASDYPSLIVGKWKQGTKLTVYFNASGTETSRQTGIVINASGTYYVYSVSGISITVNTQSGGSNLQSATYSFINSNKTIKVVDGLGSHNEDLTFTDNNTMVQTYTTLSAGTNPFVSQTDAITYTRQ</sequence>
<comment type="caution">
    <text evidence="1">The sequence shown here is derived from an EMBL/GenBank/DDBJ whole genome shotgun (WGS) entry which is preliminary data.</text>
</comment>
<dbReference type="RefSeq" id="WP_121201028.1">
    <property type="nucleotide sequence ID" value="NZ_RBKU01000001.1"/>
</dbReference>